<protein>
    <submittedName>
        <fullName evidence="1">Uncharacterized protein</fullName>
    </submittedName>
</protein>
<reference evidence="1" key="1">
    <citation type="submission" date="2023-05" db="EMBL/GenBank/DDBJ databases">
        <title>Nepenthes gracilis genome sequencing.</title>
        <authorList>
            <person name="Fukushima K."/>
        </authorList>
    </citation>
    <scope>NUCLEOTIDE SEQUENCE</scope>
    <source>
        <strain evidence="1">SING2019-196</strain>
    </source>
</reference>
<dbReference type="Proteomes" id="UP001279734">
    <property type="component" value="Unassembled WGS sequence"/>
</dbReference>
<dbReference type="EMBL" id="BSYO01000036">
    <property type="protein sequence ID" value="GMH29562.1"/>
    <property type="molecule type" value="Genomic_DNA"/>
</dbReference>
<name>A0AAD3Y4S1_NEPGR</name>
<sequence>MHLQEARPSLLATANTVLQLPVRSSCARPPDSSFGCRLYRNEQFQRRPGVAAGDAMLINRTHLCHGQMTSCSVPDPSINNWRRWSRQMATRRSKMTNTHEMCTVCETPHLCSLNY</sequence>
<organism evidence="1 2">
    <name type="scientific">Nepenthes gracilis</name>
    <name type="common">Slender pitcher plant</name>
    <dbReference type="NCBI Taxonomy" id="150966"/>
    <lineage>
        <taxon>Eukaryota</taxon>
        <taxon>Viridiplantae</taxon>
        <taxon>Streptophyta</taxon>
        <taxon>Embryophyta</taxon>
        <taxon>Tracheophyta</taxon>
        <taxon>Spermatophyta</taxon>
        <taxon>Magnoliopsida</taxon>
        <taxon>eudicotyledons</taxon>
        <taxon>Gunneridae</taxon>
        <taxon>Pentapetalae</taxon>
        <taxon>Caryophyllales</taxon>
        <taxon>Nepenthaceae</taxon>
        <taxon>Nepenthes</taxon>
    </lineage>
</organism>
<evidence type="ECO:0000313" key="2">
    <source>
        <dbReference type="Proteomes" id="UP001279734"/>
    </source>
</evidence>
<keyword evidence="2" id="KW-1185">Reference proteome</keyword>
<dbReference type="AlphaFoldDB" id="A0AAD3Y4S1"/>
<proteinExistence type="predicted"/>
<accession>A0AAD3Y4S1</accession>
<gene>
    <name evidence="1" type="ORF">Nepgr_031405</name>
</gene>
<comment type="caution">
    <text evidence="1">The sequence shown here is derived from an EMBL/GenBank/DDBJ whole genome shotgun (WGS) entry which is preliminary data.</text>
</comment>
<evidence type="ECO:0000313" key="1">
    <source>
        <dbReference type="EMBL" id="GMH29562.1"/>
    </source>
</evidence>